<evidence type="ECO:0000313" key="2">
    <source>
        <dbReference type="EMBL" id="CUH83209.1"/>
    </source>
</evidence>
<name>A0A0P1GLZ7_9RHOB</name>
<keyword evidence="3" id="KW-1185">Reference proteome</keyword>
<protein>
    <recommendedName>
        <fullName evidence="4">Yip1 domain protein</fullName>
    </recommendedName>
</protein>
<dbReference type="AlphaFoldDB" id="A0A0P1GLZ7"/>
<keyword evidence="1" id="KW-0812">Transmembrane</keyword>
<accession>A0A0P1GLZ7</accession>
<feature type="transmembrane region" description="Helical" evidence="1">
    <location>
        <begin position="31"/>
        <end position="49"/>
    </location>
</feature>
<gene>
    <name evidence="2" type="ORF">TM5383_00394</name>
</gene>
<evidence type="ECO:0000313" key="3">
    <source>
        <dbReference type="Proteomes" id="UP000051681"/>
    </source>
</evidence>
<feature type="transmembrane region" description="Helical" evidence="1">
    <location>
        <begin position="69"/>
        <end position="94"/>
    </location>
</feature>
<sequence>MSVTRDIVATYRGPGRVLARRLAMGEREDRALAIVMAGCFIVFVAQWPRLAREAHLNGDELNMLLGSTLLAWVFMMPLFLYVMAWIVHLVARAARGKASGFGSRLALFWALLASSPLVLFHGMVAGFIGPSVILDIVGAIWLGLFAWFWLGGLAKIHWGRQGD</sequence>
<reference evidence="2 3" key="1">
    <citation type="submission" date="2015-09" db="EMBL/GenBank/DDBJ databases">
        <authorList>
            <consortium name="Swine Surveillance"/>
        </authorList>
    </citation>
    <scope>NUCLEOTIDE SEQUENCE [LARGE SCALE GENOMIC DNA]</scope>
    <source>
        <strain evidence="2 3">CECT 8383</strain>
    </source>
</reference>
<evidence type="ECO:0000256" key="1">
    <source>
        <dbReference type="SAM" id="Phobius"/>
    </source>
</evidence>
<dbReference type="OrthoDB" id="7771437at2"/>
<dbReference type="Proteomes" id="UP000051681">
    <property type="component" value="Unassembled WGS sequence"/>
</dbReference>
<organism evidence="2 3">
    <name type="scientific">Thalassovita mediterranea</name>
    <dbReference type="NCBI Taxonomy" id="340021"/>
    <lineage>
        <taxon>Bacteria</taxon>
        <taxon>Pseudomonadati</taxon>
        <taxon>Pseudomonadota</taxon>
        <taxon>Alphaproteobacteria</taxon>
        <taxon>Rhodobacterales</taxon>
        <taxon>Roseobacteraceae</taxon>
        <taxon>Thalassovita</taxon>
    </lineage>
</organism>
<dbReference type="STRING" id="340021.TM5383_00394"/>
<keyword evidence="1" id="KW-0472">Membrane</keyword>
<dbReference type="EMBL" id="CYSF01000002">
    <property type="protein sequence ID" value="CUH83209.1"/>
    <property type="molecule type" value="Genomic_DNA"/>
</dbReference>
<keyword evidence="1" id="KW-1133">Transmembrane helix</keyword>
<feature type="transmembrane region" description="Helical" evidence="1">
    <location>
        <begin position="106"/>
        <end position="126"/>
    </location>
</feature>
<evidence type="ECO:0008006" key="4">
    <source>
        <dbReference type="Google" id="ProtNLM"/>
    </source>
</evidence>
<dbReference type="RefSeq" id="WP_058317363.1">
    <property type="nucleotide sequence ID" value="NZ_CYSF01000002.1"/>
</dbReference>
<proteinExistence type="predicted"/>
<feature type="transmembrane region" description="Helical" evidence="1">
    <location>
        <begin position="132"/>
        <end position="150"/>
    </location>
</feature>